<reference evidence="1" key="2">
    <citation type="journal article" date="2021" name="PeerJ">
        <title>Extensive microbial diversity within the chicken gut microbiome revealed by metagenomics and culture.</title>
        <authorList>
            <person name="Gilroy R."/>
            <person name="Ravi A."/>
            <person name="Getino M."/>
            <person name="Pursley I."/>
            <person name="Horton D.L."/>
            <person name="Alikhan N.F."/>
            <person name="Baker D."/>
            <person name="Gharbi K."/>
            <person name="Hall N."/>
            <person name="Watson M."/>
            <person name="Adriaenssens E.M."/>
            <person name="Foster-Nyarko E."/>
            <person name="Jarju S."/>
            <person name="Secka A."/>
            <person name="Antonio M."/>
            <person name="Oren A."/>
            <person name="Chaudhuri R.R."/>
            <person name="La Ragione R."/>
            <person name="Hildebrand F."/>
            <person name="Pallen M.J."/>
        </authorList>
    </citation>
    <scope>NUCLEOTIDE SEQUENCE</scope>
    <source>
        <strain evidence="1">10406</strain>
    </source>
</reference>
<dbReference type="EMBL" id="DVOE01000095">
    <property type="protein sequence ID" value="HIU99480.1"/>
    <property type="molecule type" value="Genomic_DNA"/>
</dbReference>
<name>A0A9D1NAU1_9FIRM</name>
<dbReference type="Proteomes" id="UP000886857">
    <property type="component" value="Unassembled WGS sequence"/>
</dbReference>
<comment type="caution">
    <text evidence="1">The sequence shown here is derived from an EMBL/GenBank/DDBJ whole genome shotgun (WGS) entry which is preliminary data.</text>
</comment>
<organism evidence="1 2">
    <name type="scientific">Candidatus Limadaptatus stercoripullorum</name>
    <dbReference type="NCBI Taxonomy" id="2840846"/>
    <lineage>
        <taxon>Bacteria</taxon>
        <taxon>Bacillati</taxon>
        <taxon>Bacillota</taxon>
        <taxon>Clostridia</taxon>
        <taxon>Eubacteriales</taxon>
        <taxon>Candidatus Limadaptatus</taxon>
    </lineage>
</organism>
<proteinExistence type="predicted"/>
<sequence length="77" mass="8515">MQRSKLASYVGFAVKSGSVIFGEEAIRKHARRCKVVLLTEGASEKFAARVRQHAEGICEVFILDDLSALVHRDNVKA</sequence>
<evidence type="ECO:0000313" key="2">
    <source>
        <dbReference type="Proteomes" id="UP000886857"/>
    </source>
</evidence>
<evidence type="ECO:0000313" key="1">
    <source>
        <dbReference type="EMBL" id="HIU99480.1"/>
    </source>
</evidence>
<dbReference type="Gene3D" id="3.30.1330.30">
    <property type="match status" value="1"/>
</dbReference>
<accession>A0A9D1NAU1</accession>
<protein>
    <recommendedName>
        <fullName evidence="3">50S ribosomal protein L7ae</fullName>
    </recommendedName>
</protein>
<dbReference type="InterPro" id="IPR029064">
    <property type="entry name" value="Ribosomal_eL30-like_sf"/>
</dbReference>
<feature type="non-terminal residue" evidence="1">
    <location>
        <position position="77"/>
    </location>
</feature>
<reference evidence="1" key="1">
    <citation type="submission" date="2020-10" db="EMBL/GenBank/DDBJ databases">
        <authorList>
            <person name="Gilroy R."/>
        </authorList>
    </citation>
    <scope>NUCLEOTIDE SEQUENCE</scope>
    <source>
        <strain evidence="1">10406</strain>
    </source>
</reference>
<evidence type="ECO:0008006" key="3">
    <source>
        <dbReference type="Google" id="ProtNLM"/>
    </source>
</evidence>
<dbReference type="AlphaFoldDB" id="A0A9D1NAU1"/>
<gene>
    <name evidence="1" type="ORF">IAC73_06525</name>
</gene>